<dbReference type="EMBL" id="MU154521">
    <property type="protein sequence ID" value="KAF9502261.1"/>
    <property type="molecule type" value="Genomic_DNA"/>
</dbReference>
<dbReference type="GO" id="GO:0004674">
    <property type="term" value="F:protein serine/threonine kinase activity"/>
    <property type="evidence" value="ECO:0007669"/>
    <property type="project" value="TreeGrafter"/>
</dbReference>
<keyword evidence="3" id="KW-0418">Kinase</keyword>
<sequence>MHYCFPGISTRRTCITVKTTIGRLADKGFAGRLLIQDKIKEELAAAETAIGDALTIFNVEIASARKADQEELIARLDSLVYNDRKILSALQDDARRQRRLGELIVAFTKCLSRRTASGIPHWVVTSLEVGFDPDDQESCIGKGAFCNIYKGECKGQVVAVEEMHGDDAQMLTAVSLKNLDGLTLIAPFLFVPIAPLWLSLLLRRAFQLHEISLGMTYLHNQGVIHADLKAANVLVGDDQKAVITDFGLNCVSDGDEDRGDAPLDGLVPFGHLRCASLFRRVVNERERPYRPGNVGHTKQVRGPVFATIQIQLRSVLLKGRTTTGPIDTSPVSIPYCRSPASFKGPEDPPSAPPEYLSTTTSTEHLLRVETAYSKVPAEHQILSEESHKELQNGTLGEVNHRVSRPTKPKDPAKSTREPRRFPPANSCVPPLALSGVPSTFIKSAKTFDKTRMRPWGTTSLKALITLVYGAKSLINGSYSLEHGSAGATSSALGITLSGTVL</sequence>
<dbReference type="OrthoDB" id="10261027at2759"/>
<reference evidence="7" key="1">
    <citation type="submission" date="2020-11" db="EMBL/GenBank/DDBJ databases">
        <authorList>
            <consortium name="DOE Joint Genome Institute"/>
            <person name="Ahrendt S."/>
            <person name="Riley R."/>
            <person name="Andreopoulos W."/>
            <person name="Labutti K."/>
            <person name="Pangilinan J."/>
            <person name="Ruiz-Duenas F.J."/>
            <person name="Barrasa J.M."/>
            <person name="Sanchez-Garcia M."/>
            <person name="Camarero S."/>
            <person name="Miyauchi S."/>
            <person name="Serrano A."/>
            <person name="Linde D."/>
            <person name="Babiker R."/>
            <person name="Drula E."/>
            <person name="Ayuso-Fernandez I."/>
            <person name="Pacheco R."/>
            <person name="Padilla G."/>
            <person name="Ferreira P."/>
            <person name="Barriuso J."/>
            <person name="Kellner H."/>
            <person name="Castanera R."/>
            <person name="Alfaro M."/>
            <person name="Ramirez L."/>
            <person name="Pisabarro A.G."/>
            <person name="Kuo A."/>
            <person name="Tritt A."/>
            <person name="Lipzen A."/>
            <person name="He G."/>
            <person name="Yan M."/>
            <person name="Ng V."/>
            <person name="Cullen D."/>
            <person name="Martin F."/>
            <person name="Rosso M.-N."/>
            <person name="Henrissat B."/>
            <person name="Hibbett D."/>
            <person name="Martinez A.T."/>
            <person name="Grigoriev I.V."/>
        </authorList>
    </citation>
    <scope>NUCLEOTIDE SEQUENCE</scope>
    <source>
        <strain evidence="7">ATCC 90797</strain>
    </source>
</reference>
<proteinExistence type="predicted"/>
<accession>A0A9P6ACL1</accession>
<comment type="caution">
    <text evidence="7">The sequence shown here is derived from an EMBL/GenBank/DDBJ whole genome shotgun (WGS) entry which is preliminary data.</text>
</comment>
<evidence type="ECO:0000256" key="5">
    <source>
        <dbReference type="SAM" id="MobiDB-lite"/>
    </source>
</evidence>
<dbReference type="InterPro" id="IPR008271">
    <property type="entry name" value="Ser/Thr_kinase_AS"/>
</dbReference>
<feature type="domain" description="Protein kinase" evidence="6">
    <location>
        <begin position="134"/>
        <end position="463"/>
    </location>
</feature>
<name>A0A9P6ACL1_PLEER</name>
<organism evidence="7 8">
    <name type="scientific">Pleurotus eryngii</name>
    <name type="common">Boletus of the steppes</name>
    <dbReference type="NCBI Taxonomy" id="5323"/>
    <lineage>
        <taxon>Eukaryota</taxon>
        <taxon>Fungi</taxon>
        <taxon>Dikarya</taxon>
        <taxon>Basidiomycota</taxon>
        <taxon>Agaricomycotina</taxon>
        <taxon>Agaricomycetes</taxon>
        <taxon>Agaricomycetidae</taxon>
        <taxon>Agaricales</taxon>
        <taxon>Pleurotineae</taxon>
        <taxon>Pleurotaceae</taxon>
        <taxon>Pleurotus</taxon>
    </lineage>
</organism>
<feature type="region of interest" description="Disordered" evidence="5">
    <location>
        <begin position="337"/>
        <end position="360"/>
    </location>
</feature>
<evidence type="ECO:0000256" key="4">
    <source>
        <dbReference type="ARBA" id="ARBA00022840"/>
    </source>
</evidence>
<dbReference type="InterPro" id="IPR000719">
    <property type="entry name" value="Prot_kinase_dom"/>
</dbReference>
<keyword evidence="2" id="KW-0547">Nucleotide-binding</keyword>
<evidence type="ECO:0000259" key="6">
    <source>
        <dbReference type="SMART" id="SM00220"/>
    </source>
</evidence>
<evidence type="ECO:0000256" key="1">
    <source>
        <dbReference type="ARBA" id="ARBA00022679"/>
    </source>
</evidence>
<evidence type="ECO:0000256" key="3">
    <source>
        <dbReference type="ARBA" id="ARBA00022777"/>
    </source>
</evidence>
<dbReference type="InterPro" id="IPR011009">
    <property type="entry name" value="Kinase-like_dom_sf"/>
</dbReference>
<dbReference type="PANTHER" id="PTHR44329:SF288">
    <property type="entry name" value="MITOGEN-ACTIVATED PROTEIN KINASE KINASE KINASE 20"/>
    <property type="match status" value="1"/>
</dbReference>
<dbReference type="Proteomes" id="UP000807025">
    <property type="component" value="Unassembled WGS sequence"/>
</dbReference>
<dbReference type="InterPro" id="IPR051681">
    <property type="entry name" value="Ser/Thr_Kinases-Pseudokinases"/>
</dbReference>
<dbReference type="Pfam" id="PF00069">
    <property type="entry name" value="Pkinase"/>
    <property type="match status" value="1"/>
</dbReference>
<keyword evidence="1" id="KW-0808">Transferase</keyword>
<dbReference type="SMART" id="SM00220">
    <property type="entry name" value="S_TKc"/>
    <property type="match status" value="1"/>
</dbReference>
<dbReference type="PANTHER" id="PTHR44329">
    <property type="entry name" value="SERINE/THREONINE-PROTEIN KINASE TNNI3K-RELATED"/>
    <property type="match status" value="1"/>
</dbReference>
<feature type="region of interest" description="Disordered" evidence="5">
    <location>
        <begin position="384"/>
        <end position="428"/>
    </location>
</feature>
<keyword evidence="4" id="KW-0067">ATP-binding</keyword>
<evidence type="ECO:0000313" key="8">
    <source>
        <dbReference type="Proteomes" id="UP000807025"/>
    </source>
</evidence>
<dbReference type="Gene3D" id="1.10.510.10">
    <property type="entry name" value="Transferase(Phosphotransferase) domain 1"/>
    <property type="match status" value="1"/>
</dbReference>
<evidence type="ECO:0000313" key="7">
    <source>
        <dbReference type="EMBL" id="KAF9502261.1"/>
    </source>
</evidence>
<dbReference type="AlphaFoldDB" id="A0A9P6ACL1"/>
<keyword evidence="8" id="KW-1185">Reference proteome</keyword>
<dbReference type="GO" id="GO:0005524">
    <property type="term" value="F:ATP binding"/>
    <property type="evidence" value="ECO:0007669"/>
    <property type="project" value="UniProtKB-KW"/>
</dbReference>
<gene>
    <name evidence="7" type="ORF">BDN71DRAFT_1425963</name>
</gene>
<dbReference type="SUPFAM" id="SSF56112">
    <property type="entry name" value="Protein kinase-like (PK-like)"/>
    <property type="match status" value="1"/>
</dbReference>
<protein>
    <recommendedName>
        <fullName evidence="6">Protein kinase domain-containing protein</fullName>
    </recommendedName>
</protein>
<dbReference type="PROSITE" id="PS00108">
    <property type="entry name" value="PROTEIN_KINASE_ST"/>
    <property type="match status" value="1"/>
</dbReference>
<feature type="compositionally biased region" description="Basic and acidic residues" evidence="5">
    <location>
        <begin position="407"/>
        <end position="420"/>
    </location>
</feature>
<evidence type="ECO:0000256" key="2">
    <source>
        <dbReference type="ARBA" id="ARBA00022741"/>
    </source>
</evidence>